<feature type="region of interest" description="Disordered" evidence="5">
    <location>
        <begin position="407"/>
        <end position="446"/>
    </location>
</feature>
<feature type="region of interest" description="Disordered" evidence="5">
    <location>
        <begin position="177"/>
        <end position="278"/>
    </location>
</feature>
<evidence type="ECO:0000313" key="8">
    <source>
        <dbReference type="Proteomes" id="UP000002668"/>
    </source>
</evidence>
<feature type="compositionally biased region" description="Basic and acidic residues" evidence="5">
    <location>
        <begin position="741"/>
        <end position="753"/>
    </location>
</feature>
<gene>
    <name evidence="7" type="ORF">LEMA_P102040.1</name>
</gene>
<dbReference type="Proteomes" id="UP000002668">
    <property type="component" value="Genome"/>
</dbReference>
<dbReference type="VEuPathDB" id="FungiDB:LEMA_P102040.1"/>
<keyword evidence="3" id="KW-0539">Nucleus</keyword>
<dbReference type="AlphaFoldDB" id="E5A0L3"/>
<evidence type="ECO:0000256" key="3">
    <source>
        <dbReference type="ARBA" id="ARBA00023242"/>
    </source>
</evidence>
<dbReference type="Pfam" id="PF08573">
    <property type="entry name" value="SAE2"/>
    <property type="match status" value="1"/>
</dbReference>
<dbReference type="InterPro" id="IPR013882">
    <property type="entry name" value="Ctp1_C"/>
</dbReference>
<evidence type="ECO:0000256" key="5">
    <source>
        <dbReference type="SAM" id="MobiDB-lite"/>
    </source>
</evidence>
<feature type="coiled-coil region" evidence="4">
    <location>
        <begin position="28"/>
        <end position="76"/>
    </location>
</feature>
<protein>
    <recommendedName>
        <fullName evidence="6">DNA endonuclease activator Ctp1 C-terminal domain-containing protein</fullName>
    </recommendedName>
</protein>
<feature type="region of interest" description="Disordered" evidence="5">
    <location>
        <begin position="741"/>
        <end position="779"/>
    </location>
</feature>
<dbReference type="EMBL" id="FP929130">
    <property type="protein sequence ID" value="CBX97073.1"/>
    <property type="molecule type" value="Genomic_DNA"/>
</dbReference>
<feature type="compositionally biased region" description="Polar residues" evidence="5">
    <location>
        <begin position="407"/>
        <end position="426"/>
    </location>
</feature>
<feature type="compositionally biased region" description="Polar residues" evidence="5">
    <location>
        <begin position="546"/>
        <end position="560"/>
    </location>
</feature>
<feature type="compositionally biased region" description="Basic and acidic residues" evidence="5">
    <location>
        <begin position="427"/>
        <end position="446"/>
    </location>
</feature>
<sequence length="803" mass="91003">MAGSTVWIEQQKALWMRAYDEVIAPELENQWKKRDQDHKNQLKEKEENQQILFNHLNEEIQKTARLTKENESLKEELRRRYEPAGNMSGPGAANSDSSLQEEFLQLTEKFSELTRKYEDVTQKAKYLERKNQAVMQKNKDMKESVRAWQEYADRQAGKQKLKTEVRTGEPHSRFLSAYHHEDRPHVPSSPCSVATARTPATPADFGRSSPAPIVSFPQASVPTPGASTSRPTTPRSHAGKELQGRSGSITPKPAYQSDSMRQNRSVDRVSAPSRQDNVACHEGKAYASQQANPDSSQTTVDEFVERVIMSKQDNEVQDEDDFPQFVSERSLKRKRGQPPKSRFQIYADRASDGTPAKPYSVKEEPQSSPPTTVSTVLLRKETFDLDEPAPIVLTSPRHTRKLVNSHSNATGTLRHQRSNSAPFSQSIKEEHQDIDQPRGNDSHDPLVSHRATVELPLADPEERACSEPTDSIQLEENVLRSLDPNITSNISEEPPKKRSRRSGARHLAGLDVLAESGESSGHIANQLRLPPRLARERINRRLRSAKSPQTPIKSSLQAPNSEPKKIKAEPISTPSPDTPRSKHTPHKTGHESSSKPLDNPTHSGGQIWTMKAPHTRAGLRKSRGKESKQQGRLRDRPHTELAIQDFKPNPAYNQGYSYAFSETVRKRGDRMCLPGCTNLQCCGSTFRAFAQAQAPLPASEEEALVEDYLGDAYNSMQLTQMSVEERQELVLQARTRKLAKESGKHRQAYERRRTPPGFWRVDFPTTQEQQEDREKAREMERMEVQQRWLEAQRKGGKWVFRDE</sequence>
<evidence type="ECO:0000313" key="7">
    <source>
        <dbReference type="EMBL" id="CBX97073.1"/>
    </source>
</evidence>
<proteinExistence type="predicted"/>
<feature type="compositionally biased region" description="Basic and acidic residues" evidence="5">
    <location>
        <begin position="624"/>
        <end position="635"/>
    </location>
</feature>
<feature type="compositionally biased region" description="Polar residues" evidence="5">
    <location>
        <begin position="217"/>
        <end position="235"/>
    </location>
</feature>
<evidence type="ECO:0000256" key="2">
    <source>
        <dbReference type="ARBA" id="ARBA00022763"/>
    </source>
</evidence>
<feature type="compositionally biased region" description="Basic and acidic residues" evidence="5">
    <location>
        <begin position="770"/>
        <end position="779"/>
    </location>
</feature>
<dbReference type="GO" id="GO:0006281">
    <property type="term" value="P:DNA repair"/>
    <property type="evidence" value="ECO:0007669"/>
    <property type="project" value="InterPro"/>
</dbReference>
<feature type="region of interest" description="Disordered" evidence="5">
    <location>
        <begin position="542"/>
        <end position="635"/>
    </location>
</feature>
<name>E5A0L3_LEPMJ</name>
<dbReference type="InParanoid" id="E5A0L3"/>
<dbReference type="RefSeq" id="XP_003840552.1">
    <property type="nucleotide sequence ID" value="XM_003840504.1"/>
</dbReference>
<feature type="region of interest" description="Disordered" evidence="5">
    <location>
        <begin position="311"/>
        <end position="373"/>
    </location>
</feature>
<feature type="coiled-coil region" evidence="4">
    <location>
        <begin position="110"/>
        <end position="137"/>
    </location>
</feature>
<dbReference type="STRING" id="985895.E5A0L3"/>
<keyword evidence="8" id="KW-1185">Reference proteome</keyword>
<accession>E5A0L3</accession>
<dbReference type="GeneID" id="13283331"/>
<comment type="subcellular location">
    <subcellularLocation>
        <location evidence="1">Nucleus</location>
    </subcellularLocation>
</comment>
<dbReference type="OrthoDB" id="5801062at2759"/>
<keyword evidence="4" id="KW-0175">Coiled coil</keyword>
<feature type="compositionally biased region" description="Polar residues" evidence="5">
    <location>
        <begin position="594"/>
        <end position="606"/>
    </location>
</feature>
<keyword evidence="2" id="KW-0227">DNA damage</keyword>
<dbReference type="GO" id="GO:0005634">
    <property type="term" value="C:nucleus"/>
    <property type="evidence" value="ECO:0007669"/>
    <property type="project" value="UniProtKB-SubCell"/>
</dbReference>
<reference evidence="8" key="1">
    <citation type="journal article" date="2011" name="Nat. Commun.">
        <title>Effector diversification within compartments of the Leptosphaeria maculans genome affected by Repeat-Induced Point mutations.</title>
        <authorList>
            <person name="Rouxel T."/>
            <person name="Grandaubert J."/>
            <person name="Hane J.K."/>
            <person name="Hoede C."/>
            <person name="van de Wouw A.P."/>
            <person name="Couloux A."/>
            <person name="Dominguez V."/>
            <person name="Anthouard V."/>
            <person name="Bally P."/>
            <person name="Bourras S."/>
            <person name="Cozijnsen A.J."/>
            <person name="Ciuffetti L.M."/>
            <person name="Degrave A."/>
            <person name="Dilmaghani A."/>
            <person name="Duret L."/>
            <person name="Fudal I."/>
            <person name="Goodwin S.B."/>
            <person name="Gout L."/>
            <person name="Glaser N."/>
            <person name="Linglin J."/>
            <person name="Kema G.H.J."/>
            <person name="Lapalu N."/>
            <person name="Lawrence C.B."/>
            <person name="May K."/>
            <person name="Meyer M."/>
            <person name="Ollivier B."/>
            <person name="Poulain J."/>
            <person name="Schoch C.L."/>
            <person name="Simon A."/>
            <person name="Spatafora J.W."/>
            <person name="Stachowiak A."/>
            <person name="Turgeon B.G."/>
            <person name="Tyler B.M."/>
            <person name="Vincent D."/>
            <person name="Weissenbach J."/>
            <person name="Amselem J."/>
            <person name="Quesneville H."/>
            <person name="Oliver R.P."/>
            <person name="Wincker P."/>
            <person name="Balesdent M.-H."/>
            <person name="Howlett B.J."/>
        </authorList>
    </citation>
    <scope>NUCLEOTIDE SEQUENCE [LARGE SCALE GENOMIC DNA]</scope>
    <source>
        <strain evidence="8">JN3 / isolate v23.1.3 / race Av1-4-5-6-7-8</strain>
    </source>
</reference>
<evidence type="ECO:0000256" key="4">
    <source>
        <dbReference type="SAM" id="Coils"/>
    </source>
</evidence>
<evidence type="ECO:0000259" key="6">
    <source>
        <dbReference type="Pfam" id="PF08573"/>
    </source>
</evidence>
<organism evidence="8">
    <name type="scientific">Leptosphaeria maculans (strain JN3 / isolate v23.1.3 / race Av1-4-5-6-7-8)</name>
    <name type="common">Blackleg fungus</name>
    <name type="synonym">Phoma lingam</name>
    <dbReference type="NCBI Taxonomy" id="985895"/>
    <lineage>
        <taxon>Eukaryota</taxon>
        <taxon>Fungi</taxon>
        <taxon>Dikarya</taxon>
        <taxon>Ascomycota</taxon>
        <taxon>Pezizomycotina</taxon>
        <taxon>Dothideomycetes</taxon>
        <taxon>Pleosporomycetidae</taxon>
        <taxon>Pleosporales</taxon>
        <taxon>Pleosporineae</taxon>
        <taxon>Leptosphaeriaceae</taxon>
        <taxon>Plenodomus</taxon>
        <taxon>Plenodomus lingam/Leptosphaeria maculans species complex</taxon>
    </lineage>
</organism>
<evidence type="ECO:0000256" key="1">
    <source>
        <dbReference type="ARBA" id="ARBA00004123"/>
    </source>
</evidence>
<feature type="domain" description="DNA endonuclease activator Ctp1 C-terminal" evidence="6">
    <location>
        <begin position="659"/>
        <end position="768"/>
    </location>
</feature>
<feature type="compositionally biased region" description="Basic residues" evidence="5">
    <location>
        <begin position="613"/>
        <end position="623"/>
    </location>
</feature>
<dbReference type="eggNOG" id="ENOG502S92Z">
    <property type="taxonomic scope" value="Eukaryota"/>
</dbReference>
<dbReference type="HOGENOM" id="CLU_360612_0_0_1"/>
<feature type="region of interest" description="Disordered" evidence="5">
    <location>
        <begin position="483"/>
        <end position="504"/>
    </location>
</feature>
<dbReference type="OMA" id="RAWQEYA"/>